<accession>A0ACA9QIA4</accession>
<protein>
    <submittedName>
        <fullName evidence="1">13204_t:CDS:1</fullName>
    </submittedName>
</protein>
<gene>
    <name evidence="1" type="ORF">ACOLOM_LOCUS12784</name>
</gene>
<dbReference type="Proteomes" id="UP000789525">
    <property type="component" value="Unassembled WGS sequence"/>
</dbReference>
<reference evidence="1" key="1">
    <citation type="submission" date="2021-06" db="EMBL/GenBank/DDBJ databases">
        <authorList>
            <person name="Kallberg Y."/>
            <person name="Tangrot J."/>
            <person name="Rosling A."/>
        </authorList>
    </citation>
    <scope>NUCLEOTIDE SEQUENCE</scope>
    <source>
        <strain evidence="1">CL356</strain>
    </source>
</reference>
<proteinExistence type="predicted"/>
<evidence type="ECO:0000313" key="1">
    <source>
        <dbReference type="EMBL" id="CAG8752714.1"/>
    </source>
</evidence>
<sequence length="161" mass="18820">MSKTLTFTPTFFKLIDFDTICARKDFNLPPDILTPEVLTDRATKSRIAGRYQKPNRNYAFDGDNSSTNHKMIKRSYSNGNGEGYPATWKSFQGRPYPFRKRKNSRLLDEEEIRVLPQQPSYEKYNARAFEENPFMRQTTPSTLVKGTYKLNAEQIERSFLQ</sequence>
<comment type="caution">
    <text evidence="1">The sequence shown here is derived from an EMBL/GenBank/DDBJ whole genome shotgun (WGS) entry which is preliminary data.</text>
</comment>
<evidence type="ECO:0000313" key="2">
    <source>
        <dbReference type="Proteomes" id="UP000789525"/>
    </source>
</evidence>
<feature type="non-terminal residue" evidence="1">
    <location>
        <position position="161"/>
    </location>
</feature>
<keyword evidence="2" id="KW-1185">Reference proteome</keyword>
<dbReference type="EMBL" id="CAJVPT010054076">
    <property type="protein sequence ID" value="CAG8752714.1"/>
    <property type="molecule type" value="Genomic_DNA"/>
</dbReference>
<organism evidence="1 2">
    <name type="scientific">Acaulospora colombiana</name>
    <dbReference type="NCBI Taxonomy" id="27376"/>
    <lineage>
        <taxon>Eukaryota</taxon>
        <taxon>Fungi</taxon>
        <taxon>Fungi incertae sedis</taxon>
        <taxon>Mucoromycota</taxon>
        <taxon>Glomeromycotina</taxon>
        <taxon>Glomeromycetes</taxon>
        <taxon>Diversisporales</taxon>
        <taxon>Acaulosporaceae</taxon>
        <taxon>Acaulospora</taxon>
    </lineage>
</organism>
<name>A0ACA9QIA4_9GLOM</name>